<sequence length="523" mass="58540">MLSSRSGSVQPVVIAGGGPAGLAAAMMLSRRGYSNITVLERMSEDEYLKDTDRTYAMALFPRGSAALAEIGFTLDLEEEGVDNHFANRTNIRPDGYDGSWMQTKGKKGFYALEKVAKEARDRGNKTDNFPLTELLKRQTLTRLLYKDLMAKYPGVNAVKMVFDAQVIGCDVDLSKTSASVRYQIASEAAPRTIDAQLVIAADGMNSQITRSIQESDPAFRLIRLTNESYFAGSPKRYKVLALPPSFDVEVTTIKKPQRRGLAALFRRRQPDAPVETTTRLHMSPRCQVVFTPVVPKNESFSFGCFPTTQKHTRVANLNTPPDHPILSLASGEELLRYLERSIPQWRNVREVVRMDEAERFVRKKVGRYGTPQYVNQLHVGRVAFVGDAAHAFPPDLGQGVNAALEDVAILGRCMDGADQLSDALQLYTGMRGPDAAAIAHLAHRWQLLSATASLFRKIRWRGDFFLRLLLSRLLPFLFDPPVYLMITQRELSYAEVWRRARRTSRRLAYVATLVLLALIQAVL</sequence>
<evidence type="ECO:0000256" key="5">
    <source>
        <dbReference type="ARBA" id="ARBA00023002"/>
    </source>
</evidence>
<evidence type="ECO:0000256" key="2">
    <source>
        <dbReference type="ARBA" id="ARBA00022630"/>
    </source>
</evidence>
<dbReference type="SUPFAM" id="SSF51905">
    <property type="entry name" value="FAD/NAD(P)-binding domain"/>
    <property type="match status" value="1"/>
</dbReference>
<keyword evidence="6" id="KW-0503">Monooxygenase</keyword>
<dbReference type="PRINTS" id="PR00420">
    <property type="entry name" value="RNGMNOXGNASE"/>
</dbReference>
<dbReference type="Proteomes" id="UP000041254">
    <property type="component" value="Unassembled WGS sequence"/>
</dbReference>
<name>A0A0G4E871_VITBC</name>
<evidence type="ECO:0000259" key="8">
    <source>
        <dbReference type="Pfam" id="PF01494"/>
    </source>
</evidence>
<dbReference type="Pfam" id="PF01494">
    <property type="entry name" value="FAD_binding_3"/>
    <property type="match status" value="2"/>
</dbReference>
<dbReference type="VEuPathDB" id="CryptoDB:Vbra_10880"/>
<dbReference type="PANTHER" id="PTHR46028">
    <property type="entry name" value="KYNURENINE 3-MONOOXYGENASE"/>
    <property type="match status" value="1"/>
</dbReference>
<dbReference type="OrthoDB" id="444232at2759"/>
<keyword evidence="7" id="KW-0812">Transmembrane</keyword>
<keyword evidence="4" id="KW-0521">NADP</keyword>
<dbReference type="GO" id="GO:0070189">
    <property type="term" value="P:kynurenine metabolic process"/>
    <property type="evidence" value="ECO:0007669"/>
    <property type="project" value="TreeGrafter"/>
</dbReference>
<evidence type="ECO:0000313" key="10">
    <source>
        <dbReference type="Proteomes" id="UP000041254"/>
    </source>
</evidence>
<dbReference type="InterPro" id="IPR002938">
    <property type="entry name" value="FAD-bd"/>
</dbReference>
<keyword evidence="10" id="KW-1185">Reference proteome</keyword>
<keyword evidence="3" id="KW-0274">FAD</keyword>
<evidence type="ECO:0000256" key="3">
    <source>
        <dbReference type="ARBA" id="ARBA00022827"/>
    </source>
</evidence>
<reference evidence="9 10" key="1">
    <citation type="submission" date="2014-11" db="EMBL/GenBank/DDBJ databases">
        <authorList>
            <person name="Zhu J."/>
            <person name="Qi W."/>
            <person name="Song R."/>
        </authorList>
    </citation>
    <scope>NUCLEOTIDE SEQUENCE [LARGE SCALE GENOMIC DNA]</scope>
</reference>
<evidence type="ECO:0000256" key="7">
    <source>
        <dbReference type="SAM" id="Phobius"/>
    </source>
</evidence>
<evidence type="ECO:0000256" key="6">
    <source>
        <dbReference type="ARBA" id="ARBA00023033"/>
    </source>
</evidence>
<feature type="transmembrane region" description="Helical" evidence="7">
    <location>
        <begin position="464"/>
        <end position="486"/>
    </location>
</feature>
<feature type="domain" description="FAD-binding" evidence="8">
    <location>
        <begin position="372"/>
        <end position="412"/>
    </location>
</feature>
<dbReference type="EMBL" id="CDMY01000013">
    <property type="protein sequence ID" value="CEL91728.1"/>
    <property type="molecule type" value="Genomic_DNA"/>
</dbReference>
<dbReference type="InParanoid" id="A0A0G4E871"/>
<keyword evidence="7" id="KW-1133">Transmembrane helix</keyword>
<dbReference type="STRING" id="1169540.A0A0G4E871"/>
<dbReference type="AlphaFoldDB" id="A0A0G4E871"/>
<feature type="domain" description="FAD-binding" evidence="8">
    <location>
        <begin position="11"/>
        <end position="215"/>
    </location>
</feature>
<keyword evidence="7" id="KW-0472">Membrane</keyword>
<dbReference type="GO" id="GO:0071949">
    <property type="term" value="F:FAD binding"/>
    <property type="evidence" value="ECO:0007669"/>
    <property type="project" value="InterPro"/>
</dbReference>
<dbReference type="PhylomeDB" id="A0A0G4E871"/>
<evidence type="ECO:0000256" key="4">
    <source>
        <dbReference type="ARBA" id="ARBA00022857"/>
    </source>
</evidence>
<dbReference type="PANTHER" id="PTHR46028:SF2">
    <property type="entry name" value="KYNURENINE 3-MONOOXYGENASE"/>
    <property type="match status" value="1"/>
</dbReference>
<protein>
    <recommendedName>
        <fullName evidence="8">FAD-binding domain-containing protein</fullName>
    </recommendedName>
</protein>
<accession>A0A0G4E871</accession>
<dbReference type="InterPro" id="IPR036188">
    <property type="entry name" value="FAD/NAD-bd_sf"/>
</dbReference>
<evidence type="ECO:0000313" key="9">
    <source>
        <dbReference type="EMBL" id="CEL91728.1"/>
    </source>
</evidence>
<dbReference type="GO" id="GO:0004502">
    <property type="term" value="F:kynurenine 3-monooxygenase activity"/>
    <property type="evidence" value="ECO:0007669"/>
    <property type="project" value="TreeGrafter"/>
</dbReference>
<keyword evidence="2" id="KW-0285">Flavoprotein</keyword>
<gene>
    <name evidence="9" type="ORF">Vbra_10880</name>
</gene>
<organism evidence="9 10">
    <name type="scientific">Vitrella brassicaformis (strain CCMP3155)</name>
    <dbReference type="NCBI Taxonomy" id="1169540"/>
    <lineage>
        <taxon>Eukaryota</taxon>
        <taxon>Sar</taxon>
        <taxon>Alveolata</taxon>
        <taxon>Colpodellida</taxon>
        <taxon>Vitrellaceae</taxon>
        <taxon>Vitrella</taxon>
    </lineage>
</organism>
<proteinExistence type="predicted"/>
<comment type="cofactor">
    <cofactor evidence="1">
        <name>FAD</name>
        <dbReference type="ChEBI" id="CHEBI:57692"/>
    </cofactor>
</comment>
<evidence type="ECO:0000256" key="1">
    <source>
        <dbReference type="ARBA" id="ARBA00001974"/>
    </source>
</evidence>
<dbReference type="Gene3D" id="3.50.50.60">
    <property type="entry name" value="FAD/NAD(P)-binding domain"/>
    <property type="match status" value="1"/>
</dbReference>
<keyword evidence="5" id="KW-0560">Oxidoreductase</keyword>
<feature type="transmembrane region" description="Helical" evidence="7">
    <location>
        <begin position="507"/>
        <end position="522"/>
    </location>
</feature>